<dbReference type="AlphaFoldDB" id="A0A8D2FGE7"/>
<sequence>MSGEDATVDTSSKIITKILKEKKEVVEEAEEGRDGPGNGNNVMVRNRMKMKMRQLRLLWENGQLKMLRMTTLIPRSRRLMKMTRLQKRKS</sequence>
<dbReference type="GO" id="GO:0042393">
    <property type="term" value="F:histone binding"/>
    <property type="evidence" value="ECO:0007669"/>
    <property type="project" value="TreeGrafter"/>
</dbReference>
<keyword evidence="8" id="KW-1185">Reference proteome</keyword>
<name>A0A8D2FGE7_THEGE</name>
<dbReference type="GO" id="GO:0043066">
    <property type="term" value="P:negative regulation of apoptotic process"/>
    <property type="evidence" value="ECO:0007669"/>
    <property type="project" value="TreeGrafter"/>
</dbReference>
<comment type="similarity">
    <text evidence="2">Belongs to the pro/parathymosin family.</text>
</comment>
<keyword evidence="3" id="KW-0539">Nucleus</keyword>
<dbReference type="InterPro" id="IPR004931">
    <property type="entry name" value="Pro/parathymosin"/>
</dbReference>
<comment type="subcellular location">
    <subcellularLocation>
        <location evidence="1">Nucleus</location>
    </subcellularLocation>
</comment>
<dbReference type="GO" id="GO:0045944">
    <property type="term" value="P:positive regulation of transcription by RNA polymerase II"/>
    <property type="evidence" value="ECO:0007669"/>
    <property type="project" value="TreeGrafter"/>
</dbReference>
<comment type="subunit">
    <text evidence="5">Interacts with NUPR1; regulates apoptotic process.</text>
</comment>
<evidence type="ECO:0000313" key="8">
    <source>
        <dbReference type="Proteomes" id="UP000694411"/>
    </source>
</evidence>
<evidence type="ECO:0000256" key="4">
    <source>
        <dbReference type="ARBA" id="ARBA00037621"/>
    </source>
</evidence>
<evidence type="ECO:0000256" key="6">
    <source>
        <dbReference type="ARBA" id="ARBA00040447"/>
    </source>
</evidence>
<dbReference type="Pfam" id="PF03247">
    <property type="entry name" value="Prothymosin"/>
    <property type="match status" value="1"/>
</dbReference>
<dbReference type="PANTHER" id="PTHR22745">
    <property type="entry name" value="PROTHYMOSIN ALPHA"/>
    <property type="match status" value="1"/>
</dbReference>
<evidence type="ECO:0000256" key="5">
    <source>
        <dbReference type="ARBA" id="ARBA00038744"/>
    </source>
</evidence>
<reference evidence="7" key="2">
    <citation type="submission" date="2025-08" db="UniProtKB">
        <authorList>
            <consortium name="Ensembl"/>
        </authorList>
    </citation>
    <scope>IDENTIFICATION</scope>
</reference>
<evidence type="ECO:0000313" key="7">
    <source>
        <dbReference type="Ensembl" id="ENSTGEP00000020600.1"/>
    </source>
</evidence>
<reference evidence="7" key="1">
    <citation type="submission" date="2018-05" db="EMBL/GenBank/DDBJ databases">
        <title>Whole genome of Theropithecus gelada.</title>
        <authorList>
            <person name="Chiou K.L."/>
            <person name="Snyder-Mackler N."/>
        </authorList>
    </citation>
    <scope>NUCLEOTIDE SEQUENCE [LARGE SCALE GENOMIC DNA]</scope>
</reference>
<reference evidence="7" key="3">
    <citation type="submission" date="2025-09" db="UniProtKB">
        <authorList>
            <consortium name="Ensembl"/>
        </authorList>
    </citation>
    <scope>IDENTIFICATION</scope>
</reference>
<evidence type="ECO:0000256" key="3">
    <source>
        <dbReference type="ARBA" id="ARBA00023242"/>
    </source>
</evidence>
<organism evidence="7 8">
    <name type="scientific">Theropithecus gelada</name>
    <name type="common">Gelada baboon</name>
    <dbReference type="NCBI Taxonomy" id="9565"/>
    <lineage>
        <taxon>Eukaryota</taxon>
        <taxon>Metazoa</taxon>
        <taxon>Chordata</taxon>
        <taxon>Craniata</taxon>
        <taxon>Vertebrata</taxon>
        <taxon>Euteleostomi</taxon>
        <taxon>Mammalia</taxon>
        <taxon>Eutheria</taxon>
        <taxon>Euarchontoglires</taxon>
        <taxon>Primates</taxon>
        <taxon>Haplorrhini</taxon>
        <taxon>Catarrhini</taxon>
        <taxon>Cercopithecidae</taxon>
        <taxon>Cercopithecinae</taxon>
        <taxon>Theropithecus</taxon>
    </lineage>
</organism>
<dbReference type="PANTHER" id="PTHR22745:SF0">
    <property type="entry name" value="PROTHYMOSIN ALPHA"/>
    <property type="match status" value="1"/>
</dbReference>
<dbReference type="GO" id="GO:0005634">
    <property type="term" value="C:nucleus"/>
    <property type="evidence" value="ECO:0007669"/>
    <property type="project" value="UniProtKB-SubCell"/>
</dbReference>
<accession>A0A8D2FGE7</accession>
<comment type="function">
    <text evidence="4">Prothymosin alpha may mediate immune function by conferring resistance to certain opportunistic infections.</text>
</comment>
<protein>
    <recommendedName>
        <fullName evidence="6">Prothymosin alpha</fullName>
    </recommendedName>
</protein>
<proteinExistence type="inferred from homology"/>
<dbReference type="Ensembl" id="ENSTGET00000024531.1">
    <property type="protein sequence ID" value="ENSTGEP00000020600.1"/>
    <property type="gene ID" value="ENSTGEG00000016578.1"/>
</dbReference>
<evidence type="ECO:0000256" key="1">
    <source>
        <dbReference type="ARBA" id="ARBA00004123"/>
    </source>
</evidence>
<evidence type="ECO:0000256" key="2">
    <source>
        <dbReference type="ARBA" id="ARBA00008032"/>
    </source>
</evidence>
<dbReference type="Proteomes" id="UP000694411">
    <property type="component" value="Chromosome X"/>
</dbReference>